<name>A0ABP8NHT7_9BACT</name>
<dbReference type="PROSITE" id="PS51257">
    <property type="entry name" value="PROKAR_LIPOPROTEIN"/>
    <property type="match status" value="1"/>
</dbReference>
<evidence type="ECO:0000313" key="2">
    <source>
        <dbReference type="Proteomes" id="UP001501175"/>
    </source>
</evidence>
<reference evidence="2" key="1">
    <citation type="journal article" date="2019" name="Int. J. Syst. Evol. Microbiol.">
        <title>The Global Catalogue of Microorganisms (GCM) 10K type strain sequencing project: providing services to taxonomists for standard genome sequencing and annotation.</title>
        <authorList>
            <consortium name="The Broad Institute Genomics Platform"/>
            <consortium name="The Broad Institute Genome Sequencing Center for Infectious Disease"/>
            <person name="Wu L."/>
            <person name="Ma J."/>
        </authorList>
    </citation>
    <scope>NUCLEOTIDE SEQUENCE [LARGE SCALE GENOMIC DNA]</scope>
    <source>
        <strain evidence="2">JCM 17927</strain>
    </source>
</reference>
<keyword evidence="2" id="KW-1185">Reference proteome</keyword>
<evidence type="ECO:0000313" key="1">
    <source>
        <dbReference type="EMBL" id="GAA4466091.1"/>
    </source>
</evidence>
<dbReference type="EMBL" id="BAABHD010000080">
    <property type="protein sequence ID" value="GAA4466091.1"/>
    <property type="molecule type" value="Genomic_DNA"/>
</dbReference>
<organism evidence="1 2">
    <name type="scientific">Nibrella saemangeumensis</name>
    <dbReference type="NCBI Taxonomy" id="1084526"/>
    <lineage>
        <taxon>Bacteria</taxon>
        <taxon>Pseudomonadati</taxon>
        <taxon>Bacteroidota</taxon>
        <taxon>Cytophagia</taxon>
        <taxon>Cytophagales</taxon>
        <taxon>Spirosomataceae</taxon>
        <taxon>Nibrella</taxon>
    </lineage>
</organism>
<dbReference type="Proteomes" id="UP001501175">
    <property type="component" value="Unassembled WGS sequence"/>
</dbReference>
<comment type="caution">
    <text evidence="1">The sequence shown here is derived from an EMBL/GenBank/DDBJ whole genome shotgun (WGS) entry which is preliminary data.</text>
</comment>
<sequence length="142" mass="15856">MGLNKKIVYANTFMKQAVLLLIVLGLLTGACQRDRTIAASKNIRACGVKDPANKLPWLRQKISDIKQGKDSAITTITLVTVNNQDYFNIYMSYMSCIGCLTYRCDGSQVDQSKLTNAERMEITRKLGTPAERVIIYDGTQAR</sequence>
<proteinExistence type="predicted"/>
<gene>
    <name evidence="1" type="ORF">GCM10023189_47700</name>
</gene>
<accession>A0ABP8NHT7</accession>
<protein>
    <submittedName>
        <fullName evidence="1">Uncharacterized protein</fullName>
    </submittedName>
</protein>